<keyword evidence="5" id="KW-0238">DNA-binding</keyword>
<proteinExistence type="inferred from homology"/>
<gene>
    <name evidence="10" type="ORF">MIN45_P0306</name>
</gene>
<evidence type="ECO:0000256" key="5">
    <source>
        <dbReference type="ARBA" id="ARBA00023125"/>
    </source>
</evidence>
<dbReference type="InterPro" id="IPR001959">
    <property type="entry name" value="Transposase"/>
</dbReference>
<organism evidence="10 11">
    <name type="scientific">Methylomarinovum tepidoasis</name>
    <dbReference type="NCBI Taxonomy" id="2840183"/>
    <lineage>
        <taxon>Bacteria</taxon>
        <taxon>Pseudomonadati</taxon>
        <taxon>Pseudomonadota</taxon>
        <taxon>Gammaproteobacteria</taxon>
        <taxon>Methylococcales</taxon>
        <taxon>Methylothermaceae</taxon>
        <taxon>Methylomarinovum</taxon>
    </lineage>
</organism>
<keyword evidence="4" id="KW-0862">Zinc</keyword>
<dbReference type="Pfam" id="PF01385">
    <property type="entry name" value="OrfB_IS605"/>
    <property type="match status" value="1"/>
</dbReference>
<dbReference type="InterPro" id="IPR021027">
    <property type="entry name" value="Transposase_put_HTH"/>
</dbReference>
<dbReference type="Pfam" id="PF12323">
    <property type="entry name" value="HTH_OrfB_IS605"/>
    <property type="match status" value="1"/>
</dbReference>
<protein>
    <submittedName>
        <fullName evidence="10">Transposase</fullName>
    </submittedName>
</protein>
<keyword evidence="3" id="KW-0479">Metal-binding</keyword>
<keyword evidence="2" id="KW-0815">Transposition</keyword>
<dbReference type="GO" id="GO:0006310">
    <property type="term" value="P:DNA recombination"/>
    <property type="evidence" value="ECO:0007669"/>
    <property type="project" value="UniProtKB-KW"/>
</dbReference>
<evidence type="ECO:0000256" key="3">
    <source>
        <dbReference type="ARBA" id="ARBA00022723"/>
    </source>
</evidence>
<feature type="domain" description="Probable transposase IS891/IS1136/IS1341" evidence="7">
    <location>
        <begin position="168"/>
        <end position="275"/>
    </location>
</feature>
<dbReference type="Pfam" id="PF07282">
    <property type="entry name" value="Cas12f1-like_TNB"/>
    <property type="match status" value="1"/>
</dbReference>
<dbReference type="GO" id="GO:0003677">
    <property type="term" value="F:DNA binding"/>
    <property type="evidence" value="ECO:0007669"/>
    <property type="project" value="UniProtKB-KW"/>
</dbReference>
<name>A0AAU9CZ42_9GAMM</name>
<keyword evidence="11" id="KW-1185">Reference proteome</keyword>
<dbReference type="AlphaFoldDB" id="A0AAU9CZ42"/>
<evidence type="ECO:0000259" key="8">
    <source>
        <dbReference type="Pfam" id="PF07282"/>
    </source>
</evidence>
<accession>A0AAU9CZ42</accession>
<dbReference type="RefSeq" id="WP_286292951.1">
    <property type="nucleotide sequence ID" value="NZ_AP024718.1"/>
</dbReference>
<dbReference type="EMBL" id="AP024718">
    <property type="protein sequence ID" value="BCX87939.1"/>
    <property type="molecule type" value="Genomic_DNA"/>
</dbReference>
<comment type="similarity">
    <text evidence="1">In the C-terminal section; belongs to the transposase 35 family.</text>
</comment>
<feature type="domain" description="Cas12f1-like TNB" evidence="8">
    <location>
        <begin position="291"/>
        <end position="352"/>
    </location>
</feature>
<keyword evidence="6" id="KW-0233">DNA recombination</keyword>
<feature type="domain" description="Transposase putative helix-turn-helix" evidence="9">
    <location>
        <begin position="1"/>
        <end position="45"/>
    </location>
</feature>
<evidence type="ECO:0000259" key="7">
    <source>
        <dbReference type="Pfam" id="PF01385"/>
    </source>
</evidence>
<evidence type="ECO:0000259" key="9">
    <source>
        <dbReference type="Pfam" id="PF12323"/>
    </source>
</evidence>
<dbReference type="InterPro" id="IPR010095">
    <property type="entry name" value="Cas12f1-like_TNB"/>
</dbReference>
<sequence length="373" mass="42814">MKLRWTFRCYPTPEQECLLARTFGCVRFVYNHFLHERNAAFTRGERMTYSQTSAALTRLKRDPDFAWLSEVSSVPLQQSLRHLQTAFRNFFEKRSGYPSFKRKTGTQSAEYTRSAFRFEVGNQRLLIAKLGRLKVKWSRRVPVEPTTVTLIRKPSGHYFVSLVLDLTPAPLPKTGKETALDFGLEKLATLANGEKIDNPRYLKRYLKKLARVQRLLARKQKGSKCYERAKRRVAKVHEKIANCRKDHQNQLAWMLVNRFDVIYLEDLNLRGLVKNHNLARSLQDAAIGGYIRTIEAKAIMHGKQVVKVDRFFPSTKMCCRCGQLYSMPLEKRQMECDCGNVMDRDLNAAINILAAGQAVTARGDGVRPDPAPA</sequence>
<dbReference type="GO" id="GO:0032196">
    <property type="term" value="P:transposition"/>
    <property type="evidence" value="ECO:0007669"/>
    <property type="project" value="UniProtKB-KW"/>
</dbReference>
<evidence type="ECO:0000313" key="10">
    <source>
        <dbReference type="EMBL" id="BCX87939.1"/>
    </source>
</evidence>
<evidence type="ECO:0000256" key="6">
    <source>
        <dbReference type="ARBA" id="ARBA00023172"/>
    </source>
</evidence>
<dbReference type="GO" id="GO:0046872">
    <property type="term" value="F:metal ion binding"/>
    <property type="evidence" value="ECO:0007669"/>
    <property type="project" value="UniProtKB-KW"/>
</dbReference>
<evidence type="ECO:0000256" key="1">
    <source>
        <dbReference type="ARBA" id="ARBA00008761"/>
    </source>
</evidence>
<evidence type="ECO:0000256" key="4">
    <source>
        <dbReference type="ARBA" id="ARBA00022833"/>
    </source>
</evidence>
<evidence type="ECO:0000256" key="2">
    <source>
        <dbReference type="ARBA" id="ARBA00022578"/>
    </source>
</evidence>
<dbReference type="KEGG" id="meiy:MIN45_P0306"/>
<dbReference type="Proteomes" id="UP001321450">
    <property type="component" value="Chromosome"/>
</dbReference>
<evidence type="ECO:0000313" key="11">
    <source>
        <dbReference type="Proteomes" id="UP001321450"/>
    </source>
</evidence>
<reference evidence="11" key="1">
    <citation type="journal article" date="2024" name="Int. J. Syst. Evol. Microbiol.">
        <title>Methylomarinovum tepidoasis sp. nov., a moderately thermophilic methanotroph of the family Methylothermaceae isolated from a deep-sea hydrothermal field.</title>
        <authorList>
            <person name="Hirayama H."/>
            <person name="Takaki Y."/>
            <person name="Abe M."/>
            <person name="Miyazaki M."/>
            <person name="Uematsu K."/>
            <person name="Matsui Y."/>
            <person name="Takai K."/>
        </authorList>
    </citation>
    <scope>NUCLEOTIDE SEQUENCE [LARGE SCALE GENOMIC DNA]</scope>
    <source>
        <strain evidence="11">IN45</strain>
    </source>
</reference>
<dbReference type="NCBIfam" id="NF040570">
    <property type="entry name" value="guided_TnpB"/>
    <property type="match status" value="1"/>
</dbReference>